<dbReference type="EMBL" id="JADFTS010000007">
    <property type="protein sequence ID" value="KAF9595568.1"/>
    <property type="molecule type" value="Genomic_DNA"/>
</dbReference>
<evidence type="ECO:0000313" key="2">
    <source>
        <dbReference type="EMBL" id="KAF9595568.1"/>
    </source>
</evidence>
<name>A0A835LHB6_9MAGN</name>
<sequence length="187" mass="21292">MSRPIQKDWIYEPNRVSTVYRQGVDDFINLAKEKYEGFTTCPCPCTTCRNGKRLVFDEVRRHIVQNSFDLTYTVWSLYGEKRSKYPVVDIVGDENIEDRELGLGNFVDASYGVHEGGRGDVHGGDGGQTSDFERPFVPEPDLDKKYAEYKLKAEEKLYPSCEGPVTTLSAVVKLHDLKKQDGWSEIV</sequence>
<dbReference type="InterPro" id="IPR029480">
    <property type="entry name" value="Transpos_assoc"/>
</dbReference>
<gene>
    <name evidence="2" type="ORF">IFM89_000705</name>
</gene>
<comment type="caution">
    <text evidence="2">The sequence shown here is derived from an EMBL/GenBank/DDBJ whole genome shotgun (WGS) entry which is preliminary data.</text>
</comment>
<proteinExistence type="predicted"/>
<evidence type="ECO:0000259" key="1">
    <source>
        <dbReference type="Pfam" id="PF13963"/>
    </source>
</evidence>
<dbReference type="OrthoDB" id="1932595at2759"/>
<organism evidence="2 3">
    <name type="scientific">Coptis chinensis</name>
    <dbReference type="NCBI Taxonomy" id="261450"/>
    <lineage>
        <taxon>Eukaryota</taxon>
        <taxon>Viridiplantae</taxon>
        <taxon>Streptophyta</taxon>
        <taxon>Embryophyta</taxon>
        <taxon>Tracheophyta</taxon>
        <taxon>Spermatophyta</taxon>
        <taxon>Magnoliopsida</taxon>
        <taxon>Ranunculales</taxon>
        <taxon>Ranunculaceae</taxon>
        <taxon>Coptidoideae</taxon>
        <taxon>Coptis</taxon>
    </lineage>
</organism>
<dbReference type="Pfam" id="PF13963">
    <property type="entry name" value="Transpos_assoc"/>
    <property type="match status" value="1"/>
</dbReference>
<evidence type="ECO:0000313" key="3">
    <source>
        <dbReference type="Proteomes" id="UP000631114"/>
    </source>
</evidence>
<accession>A0A835LHB6</accession>
<protein>
    <recommendedName>
        <fullName evidence="1">Transposase-associated domain-containing protein</fullName>
    </recommendedName>
</protein>
<feature type="domain" description="Transposase-associated" evidence="1">
    <location>
        <begin position="7"/>
        <end position="80"/>
    </location>
</feature>
<dbReference type="Proteomes" id="UP000631114">
    <property type="component" value="Unassembled WGS sequence"/>
</dbReference>
<keyword evidence="3" id="KW-1185">Reference proteome</keyword>
<reference evidence="2 3" key="1">
    <citation type="submission" date="2020-10" db="EMBL/GenBank/DDBJ databases">
        <title>The Coptis chinensis genome and diversification of protoberbering-type alkaloids.</title>
        <authorList>
            <person name="Wang B."/>
            <person name="Shu S."/>
            <person name="Song C."/>
            <person name="Liu Y."/>
        </authorList>
    </citation>
    <scope>NUCLEOTIDE SEQUENCE [LARGE SCALE GENOMIC DNA]</scope>
    <source>
        <strain evidence="2">HL-2020</strain>
        <tissue evidence="2">Leaf</tissue>
    </source>
</reference>
<dbReference type="AlphaFoldDB" id="A0A835LHB6"/>